<sequence>MAGRKPAVPPSQIIDAVLLFKDNVINHENGTLAVATNKIWSEISEHLNYKLSSNAIHTFVQLKRHGIWEKLGFSTKKTLPIFPDKIIGVKNDLESDEFTELSNDDDCIPQKKFVFTLSAEEWQQIQPQEISYKLSDKNNPIRSSRSYVVLPKGTWTPVLAEHFWIHTELPCCISFKRAKVFPNGQVYVKVVGRCSVCESYFEGFVSQRPEENAKVLMYCTYKGHFHEQHKAKKRRIIGPAKDRAVSSLSENGMSSETYRELEANRVMKIGAEEPAILPSGNALRILKYRSLEARKRHKDTLTALSIMRDEDDFKNVIHATGSVVKNFYKFGVEKTKHIFLYEALAYDKVNQRGFTVTNMLSEKHNNSTIFIWLSEWLNCHVQPPKETVCDMSLALLSAISHCFTQYSSLNDYINVCADFVLNELPLRESHWLPRCFIRVDVAHFIKLITKWVPLKSVSKRVREVILRVIGLMVKCQNISDIKKILISLFVVITNETDGSDINTGLATPCELHKRELINFTSTGTINEDEEIMFNDDQESILEEDDNPEEGLLGYNPFQTWAENIYENSTHYIKEGTGINAMYLPALVPYITKCMKLLPLWSGIMVPIYGYGDETASSAAVESSFKKLKTVTFKQENLPITIEDFLPRHIYSLRGASLIHSTKTSKPPNNNDEINRQSKITSQSDNKRLIETHQNVEEVEHTNMVFEQENDFLIIPEQSNCPLCSEGSDTGAHKCFYCGIPVHPISACSTYVPGNDDMRVCIICSLVETNVNEENNARETWCRMNKKQRKTKSYLQPNPHLRHLNLNNSKQIKSLPILKNGSRSEELKSCKSKVTKGKIVLTNTCAFDSLASLVMVSYCDSKPYAEKIDSVGQSQFLNFISKIIKNGITSSTYTERADIIITKLNPELKLMEYNTTLAICDSTMGNVIRSMLTEFPTIKEAIRCTSNCQTKLNTLVYLTYQTENGHIQNLQQFIDNRQHIKKSKCTQDVSGNYCDGVKEIISEFSDMHLFIDVLHWEGENVISKDRSSEAAAQVKEKLCDIPQILQHNSKTYELRGVLSFKAGKTKLRNSIGHYCAFAKRGTSNWEQFDDMKKKPIPIKDTKVVNCEFLVYSI</sequence>
<organism evidence="2 3">
    <name type="scientific">Macrosiphum euphorbiae</name>
    <name type="common">potato aphid</name>
    <dbReference type="NCBI Taxonomy" id="13131"/>
    <lineage>
        <taxon>Eukaryota</taxon>
        <taxon>Metazoa</taxon>
        <taxon>Ecdysozoa</taxon>
        <taxon>Arthropoda</taxon>
        <taxon>Hexapoda</taxon>
        <taxon>Insecta</taxon>
        <taxon>Pterygota</taxon>
        <taxon>Neoptera</taxon>
        <taxon>Paraneoptera</taxon>
        <taxon>Hemiptera</taxon>
        <taxon>Sternorrhyncha</taxon>
        <taxon>Aphidomorpha</taxon>
        <taxon>Aphidoidea</taxon>
        <taxon>Aphididae</taxon>
        <taxon>Macrosiphini</taxon>
        <taxon>Macrosiphum</taxon>
    </lineage>
</organism>
<gene>
    <name evidence="2" type="ORF">MEUPH1_LOCUS15595</name>
</gene>
<dbReference type="AlphaFoldDB" id="A0AAV0WWT1"/>
<dbReference type="EMBL" id="CARXXK010000003">
    <property type="protein sequence ID" value="CAI6360273.1"/>
    <property type="molecule type" value="Genomic_DNA"/>
</dbReference>
<evidence type="ECO:0000313" key="2">
    <source>
        <dbReference type="EMBL" id="CAI6360273.1"/>
    </source>
</evidence>
<accession>A0AAV0WWT1</accession>
<proteinExistence type="predicted"/>
<evidence type="ECO:0000313" key="3">
    <source>
        <dbReference type="Proteomes" id="UP001160148"/>
    </source>
</evidence>
<feature type="compositionally biased region" description="Polar residues" evidence="1">
    <location>
        <begin position="660"/>
        <end position="683"/>
    </location>
</feature>
<evidence type="ECO:0008006" key="4">
    <source>
        <dbReference type="Google" id="ProtNLM"/>
    </source>
</evidence>
<feature type="region of interest" description="Disordered" evidence="1">
    <location>
        <begin position="660"/>
        <end position="686"/>
    </location>
</feature>
<reference evidence="2 3" key="1">
    <citation type="submission" date="2023-01" db="EMBL/GenBank/DDBJ databases">
        <authorList>
            <person name="Whitehead M."/>
        </authorList>
    </citation>
    <scope>NUCLEOTIDE SEQUENCE [LARGE SCALE GENOMIC DNA]</scope>
</reference>
<keyword evidence="3" id="KW-1185">Reference proteome</keyword>
<protein>
    <recommendedName>
        <fullName evidence="4">ARID domain-containing protein</fullName>
    </recommendedName>
</protein>
<comment type="caution">
    <text evidence="2">The sequence shown here is derived from an EMBL/GenBank/DDBJ whole genome shotgun (WGS) entry which is preliminary data.</text>
</comment>
<name>A0AAV0WWT1_9HEMI</name>
<evidence type="ECO:0000256" key="1">
    <source>
        <dbReference type="SAM" id="MobiDB-lite"/>
    </source>
</evidence>
<dbReference type="Proteomes" id="UP001160148">
    <property type="component" value="Unassembled WGS sequence"/>
</dbReference>